<dbReference type="EMBL" id="CM056743">
    <property type="protein sequence ID" value="KAJ8670495.1"/>
    <property type="molecule type" value="Genomic_DNA"/>
</dbReference>
<organism evidence="1 2">
    <name type="scientific">Eretmocerus hayati</name>
    <dbReference type="NCBI Taxonomy" id="131215"/>
    <lineage>
        <taxon>Eukaryota</taxon>
        <taxon>Metazoa</taxon>
        <taxon>Ecdysozoa</taxon>
        <taxon>Arthropoda</taxon>
        <taxon>Hexapoda</taxon>
        <taxon>Insecta</taxon>
        <taxon>Pterygota</taxon>
        <taxon>Neoptera</taxon>
        <taxon>Endopterygota</taxon>
        <taxon>Hymenoptera</taxon>
        <taxon>Apocrita</taxon>
        <taxon>Proctotrupomorpha</taxon>
        <taxon>Chalcidoidea</taxon>
        <taxon>Aphelinidae</taxon>
        <taxon>Aphelininae</taxon>
        <taxon>Eretmocerus</taxon>
    </lineage>
</organism>
<evidence type="ECO:0000313" key="1">
    <source>
        <dbReference type="EMBL" id="KAJ8670495.1"/>
    </source>
</evidence>
<evidence type="ECO:0000313" key="2">
    <source>
        <dbReference type="Proteomes" id="UP001239111"/>
    </source>
</evidence>
<sequence length="462" mass="52174">MHQILTLILAGLVCCNFFVAAISDEKNESNIFVPTNEWQPIGDKILPHGIHARINLQTGVKEAKLIDENETRHEKEKKENSLSVVAGQDRDTGENDATDQVESKISLDELKVKLKKIKSDVGKSPQQSKDPSQDHLRGTGGFKSLSELKKEFAALNLTISTDSEVLSNLFERFESYKDTITLNDLDPSQLEDVLEILSEMEDLVHQVDNGRLFADLQGMTRVISPCLNSTQDEVKSEALKLLGAAVQLNPSVQLKALESDLVKKLLHMLSINNAVGVKSKCMFALGALTRNFPPAQVTLVKNGGLELFGNILSNGDFQIQTRIILLVTHLMTERQDLERISDNKKKLERIELYHSTNFERELVTQKYCQNMVHLAIKSMQINHEIDDFHEILYESMISLAPACKKEFAIKREDLLSEFKKMAVKYRDFPKVNDDGENLNARHIDLIEQLQTLFGALQQHDEL</sequence>
<proteinExistence type="predicted"/>
<keyword evidence="2" id="KW-1185">Reference proteome</keyword>
<gene>
    <name evidence="1" type="ORF">QAD02_001754</name>
</gene>
<reference evidence="1" key="1">
    <citation type="submission" date="2023-04" db="EMBL/GenBank/DDBJ databases">
        <title>A chromosome-level genome assembly of the parasitoid wasp Eretmocerus hayati.</title>
        <authorList>
            <person name="Zhong Y."/>
            <person name="Liu S."/>
            <person name="Liu Y."/>
        </authorList>
    </citation>
    <scope>NUCLEOTIDE SEQUENCE</scope>
    <source>
        <strain evidence="1">ZJU_SS_LIU_2023</strain>
    </source>
</reference>
<dbReference type="Proteomes" id="UP001239111">
    <property type="component" value="Chromosome 3"/>
</dbReference>
<protein>
    <submittedName>
        <fullName evidence="1">Uncharacterized protein</fullName>
    </submittedName>
</protein>
<name>A0ACC2NH07_9HYME</name>
<comment type="caution">
    <text evidence="1">The sequence shown here is derived from an EMBL/GenBank/DDBJ whole genome shotgun (WGS) entry which is preliminary data.</text>
</comment>
<accession>A0ACC2NH07</accession>